<dbReference type="Proteomes" id="UP000318103">
    <property type="component" value="Unassembled WGS sequence"/>
</dbReference>
<dbReference type="RefSeq" id="WP_055704529.1">
    <property type="nucleotide sequence ID" value="NZ_JBPJFI010000001.1"/>
</dbReference>
<accession>A0A542UEN8</accession>
<organism evidence="1 2">
    <name type="scientific">Streptomyces puniciscabiei</name>
    <dbReference type="NCBI Taxonomy" id="164348"/>
    <lineage>
        <taxon>Bacteria</taxon>
        <taxon>Bacillati</taxon>
        <taxon>Actinomycetota</taxon>
        <taxon>Actinomycetes</taxon>
        <taxon>Kitasatosporales</taxon>
        <taxon>Streptomycetaceae</taxon>
        <taxon>Streptomyces</taxon>
    </lineage>
</organism>
<evidence type="ECO:0000313" key="1">
    <source>
        <dbReference type="EMBL" id="TQK97539.1"/>
    </source>
</evidence>
<dbReference type="AlphaFoldDB" id="A0A542UEN8"/>
<dbReference type="OrthoDB" id="3891051at2"/>
<evidence type="ECO:0000313" key="2">
    <source>
        <dbReference type="Proteomes" id="UP000318103"/>
    </source>
</evidence>
<sequence>MDRRDYLGQSMMQAAVLPARAAYLIRVGSDTGFRRAVQEASTRWGGMTEPILAIPENGEIPDELRQTVATAKVEAVVNVDVDDALAQRAAAALSLTCIPIAQIDHAGAAMFTCHPLHVNPPVQPSTLPVVAVEGAPLWQVAAAGLLSEDQADELRHTALAVRSGLPDEYGRTQLYGATHLQSTIAQFGEHRSNAFGSLPAAVWVTAPDDVEDCLAFWNARALRPASRAGMPMLLLPTGQVQHWLGLAQQLTGMLSRPAEFAPDVMLLSRNVPQEQLHEIAKVLELQHTEEEVRAGTEFPTPALRQAPFTYRTDLDPRQWLLREREYGLSTSFDAHVFAGDASTLRFTSPVHFHTQGSWALIRAWGSPFDGLPRRNCVATLVEKAAEWRGDSIQLRSHAQNEYIFSITVPTLAQAAEAVLAEASTRHTLSDKGKLGVALQAQAEIAALLEPGVYEAVIALTTPRSKELLKELRKIKAEGSDDFAQLVELASMWGGRAERRYRPTTKLELPPKRASEAAERLCALGWAERGVETNCVQCGVRTFHPFEQTQRRPVCPGCSAPSRYETTADGLSVFYRLDSFVDRASDQGLLPHLLVIAALTEREPNSYFLPGVNLWFSDQTRGEADVFGLYGGRVLSGEVKTSASQFTTEQLTHDIALSARLGVDIHLLAAVDTVLRATREQAAELCSDAGLELLVLDKSKLRRS</sequence>
<reference evidence="1 2" key="1">
    <citation type="submission" date="2019-06" db="EMBL/GenBank/DDBJ databases">
        <title>Sequencing the genomes of 1000 actinobacteria strains.</title>
        <authorList>
            <person name="Klenk H.-P."/>
        </authorList>
    </citation>
    <scope>NUCLEOTIDE SEQUENCE [LARGE SCALE GENOMIC DNA]</scope>
    <source>
        <strain evidence="1 2">DSM 41929</strain>
    </source>
</reference>
<protein>
    <submittedName>
        <fullName evidence="1">Uncharacterized protein</fullName>
    </submittedName>
</protein>
<proteinExistence type="predicted"/>
<gene>
    <name evidence="1" type="ORF">FB563_2513</name>
</gene>
<name>A0A542UEN8_9ACTN</name>
<comment type="caution">
    <text evidence="1">The sequence shown here is derived from an EMBL/GenBank/DDBJ whole genome shotgun (WGS) entry which is preliminary data.</text>
</comment>
<dbReference type="EMBL" id="VFNX01000001">
    <property type="protein sequence ID" value="TQK97539.1"/>
    <property type="molecule type" value="Genomic_DNA"/>
</dbReference>
<keyword evidence="2" id="KW-1185">Reference proteome</keyword>